<accession>A0ABQ9WX34</accession>
<dbReference type="EMBL" id="JARBJD010000333">
    <property type="protein sequence ID" value="KAK2943689.1"/>
    <property type="molecule type" value="Genomic_DNA"/>
</dbReference>
<organism evidence="2 3">
    <name type="scientific">Blattamonas nauphoetae</name>
    <dbReference type="NCBI Taxonomy" id="2049346"/>
    <lineage>
        <taxon>Eukaryota</taxon>
        <taxon>Metamonada</taxon>
        <taxon>Preaxostyla</taxon>
        <taxon>Oxymonadida</taxon>
        <taxon>Blattamonas</taxon>
    </lineage>
</organism>
<comment type="caution">
    <text evidence="2">The sequence shown here is derived from an EMBL/GenBank/DDBJ whole genome shotgun (WGS) entry which is preliminary data.</text>
</comment>
<dbReference type="Proteomes" id="UP001281761">
    <property type="component" value="Unassembled WGS sequence"/>
</dbReference>
<gene>
    <name evidence="2" type="ORF">BLNAU_21392</name>
</gene>
<sequence>MIFTESDWALSTIPDVDYIKPLEEYCEKVKPCDVPIAFPKLLSLIGKSSEDELDRICGSSIPSFFLSWMGSISNETVHNELGDCLVLLTSTLRSSQTFVARHKSELLAFIDHSKNKQSSIPHLTILAQLCFFPHFKVSKMALKELREAIKSDDEILCFIRTLKIPSGSTARSSRLDWFAGRLCSSLAEHVSEMNSLFAESSPPDATTSALSITSHVESPHLVRKAVVNLLCHEFSLLDTLLVGNANDTYVIGKNAFDTILLDSDCVPRLDATIITCLDLLEQQNTESNSLPQDQTGLLITVLNWSWHCVSNCLCGYKSLLHGSVDYVFSDVSRLCSLLERTCRQLSPTRNSHLEMIVRIYFRLPRLFRYMLEFRLIERVIDASNSFKVPTTNSDFHTHLLSAIVSLLSSPIPVTEDQEERRRIQKEQFECVFTPAKRYLQFIALREEFVPRGTTFIGLSVLMNDLYEWTSQLEHTQSKPGKPAETGREKWEVGWLVENTDETFFHERLKLIRKTDEEMKQHQKERWRKRVERQREAGHEDAMEGWMTRRDNETPSEIVDFMRHVSEETGMNLRLGE</sequence>
<keyword evidence="3" id="KW-1185">Reference proteome</keyword>
<feature type="region of interest" description="Disordered" evidence="1">
    <location>
        <begin position="523"/>
        <end position="551"/>
    </location>
</feature>
<reference evidence="2 3" key="1">
    <citation type="journal article" date="2022" name="bioRxiv">
        <title>Genomics of Preaxostyla Flagellates Illuminates Evolutionary Transitions and the Path Towards Mitochondrial Loss.</title>
        <authorList>
            <person name="Novak L.V.F."/>
            <person name="Treitli S.C."/>
            <person name="Pyrih J."/>
            <person name="Halakuc P."/>
            <person name="Pipaliya S.V."/>
            <person name="Vacek V."/>
            <person name="Brzon O."/>
            <person name="Soukal P."/>
            <person name="Eme L."/>
            <person name="Dacks J.B."/>
            <person name="Karnkowska A."/>
            <person name="Elias M."/>
            <person name="Hampl V."/>
        </authorList>
    </citation>
    <scope>NUCLEOTIDE SEQUENCE [LARGE SCALE GENOMIC DNA]</scope>
    <source>
        <strain evidence="2">NAU3</strain>
        <tissue evidence="2">Gut</tissue>
    </source>
</reference>
<proteinExistence type="predicted"/>
<evidence type="ECO:0000256" key="1">
    <source>
        <dbReference type="SAM" id="MobiDB-lite"/>
    </source>
</evidence>
<feature type="compositionally biased region" description="Basic and acidic residues" evidence="1">
    <location>
        <begin position="532"/>
        <end position="551"/>
    </location>
</feature>
<name>A0ABQ9WX34_9EUKA</name>
<protein>
    <submittedName>
        <fullName evidence="2">Uncharacterized protein</fullName>
    </submittedName>
</protein>
<evidence type="ECO:0000313" key="2">
    <source>
        <dbReference type="EMBL" id="KAK2943689.1"/>
    </source>
</evidence>
<evidence type="ECO:0000313" key="3">
    <source>
        <dbReference type="Proteomes" id="UP001281761"/>
    </source>
</evidence>